<sequence length="62" mass="6598">MSKPESSAAVVGALLAPARPIVYRKPAAPALPQPYTLPPRIAARRHAQILNWCVVGGRRKAG</sequence>
<dbReference type="RefSeq" id="WP_134193292.1">
    <property type="nucleotide sequence ID" value="NZ_JBHLUW010000022.1"/>
</dbReference>
<comment type="caution">
    <text evidence="1">The sequence shown here is derived from an EMBL/GenBank/DDBJ whole genome shotgun (WGS) entry which is preliminary data.</text>
</comment>
<evidence type="ECO:0000313" key="1">
    <source>
        <dbReference type="EMBL" id="TDY46542.1"/>
    </source>
</evidence>
<keyword evidence="2" id="KW-1185">Reference proteome</keyword>
<dbReference type="OrthoDB" id="9976887at2"/>
<evidence type="ECO:0000313" key="2">
    <source>
        <dbReference type="Proteomes" id="UP000295509"/>
    </source>
</evidence>
<proteinExistence type="predicted"/>
<reference evidence="1 2" key="1">
    <citation type="submission" date="2019-03" db="EMBL/GenBank/DDBJ databases">
        <title>Genomic Encyclopedia of Type Strains, Phase III (KMG-III): the genomes of soil and plant-associated and newly described type strains.</title>
        <authorList>
            <person name="Whitman W."/>
        </authorList>
    </citation>
    <scope>NUCLEOTIDE SEQUENCE [LARGE SCALE GENOMIC DNA]</scope>
    <source>
        <strain evidence="1 2">LMG 29544</strain>
    </source>
</reference>
<accession>A0A4R8LPK7</accession>
<gene>
    <name evidence="1" type="ORF">BX592_113171</name>
</gene>
<organism evidence="1 2">
    <name type="scientific">Paraburkholderia rhizosphaerae</name>
    <dbReference type="NCBI Taxonomy" id="480658"/>
    <lineage>
        <taxon>Bacteria</taxon>
        <taxon>Pseudomonadati</taxon>
        <taxon>Pseudomonadota</taxon>
        <taxon>Betaproteobacteria</taxon>
        <taxon>Burkholderiales</taxon>
        <taxon>Burkholderiaceae</taxon>
        <taxon>Paraburkholderia</taxon>
    </lineage>
</organism>
<dbReference type="AlphaFoldDB" id="A0A4R8LPK7"/>
<protein>
    <submittedName>
        <fullName evidence="1">Uncharacterized protein</fullName>
    </submittedName>
</protein>
<name>A0A4R8LPK7_9BURK</name>
<dbReference type="EMBL" id="SORE01000013">
    <property type="protein sequence ID" value="TDY46542.1"/>
    <property type="molecule type" value="Genomic_DNA"/>
</dbReference>
<dbReference type="Proteomes" id="UP000295509">
    <property type="component" value="Unassembled WGS sequence"/>
</dbReference>